<feature type="domain" description="HTH asnC-type" evidence="4">
    <location>
        <begin position="49"/>
        <end position="109"/>
    </location>
</feature>
<dbReference type="Pfam" id="PF13404">
    <property type="entry name" value="HTH_AsnC-type"/>
    <property type="match status" value="1"/>
</dbReference>
<dbReference type="STRING" id="1090615.SAMN04515671_1152"/>
<dbReference type="InterPro" id="IPR019888">
    <property type="entry name" value="Tscrpt_reg_AsnC-like"/>
</dbReference>
<dbReference type="InterPro" id="IPR054609">
    <property type="entry name" value="PF0864-like_C"/>
</dbReference>
<keyword evidence="3" id="KW-0804">Transcription</keyword>
<keyword evidence="1" id="KW-0805">Transcription regulation</keyword>
<dbReference type="SUPFAM" id="SSF46785">
    <property type="entry name" value="Winged helix' DNA-binding domain"/>
    <property type="match status" value="1"/>
</dbReference>
<keyword evidence="6" id="KW-1185">Reference proteome</keyword>
<dbReference type="GO" id="GO:0005829">
    <property type="term" value="C:cytosol"/>
    <property type="evidence" value="ECO:0007669"/>
    <property type="project" value="TreeGrafter"/>
</dbReference>
<dbReference type="Proteomes" id="UP000198741">
    <property type="component" value="Chromosome I"/>
</dbReference>
<dbReference type="PANTHER" id="PTHR30154:SF34">
    <property type="entry name" value="TRANSCRIPTIONAL REGULATOR AZLB"/>
    <property type="match status" value="1"/>
</dbReference>
<dbReference type="Gene3D" id="3.30.70.920">
    <property type="match status" value="1"/>
</dbReference>
<evidence type="ECO:0000256" key="3">
    <source>
        <dbReference type="ARBA" id="ARBA00023163"/>
    </source>
</evidence>
<protein>
    <submittedName>
        <fullName evidence="5">Lrp/AsnC family transcriptional regulator, regulator for asnA, asnC and gidA</fullName>
    </submittedName>
</protein>
<evidence type="ECO:0000313" key="6">
    <source>
        <dbReference type="Proteomes" id="UP000198741"/>
    </source>
</evidence>
<dbReference type="Pfam" id="PF22482">
    <property type="entry name" value="AsnC_trans_reg_3"/>
    <property type="match status" value="1"/>
</dbReference>
<dbReference type="AlphaFoldDB" id="A0A1H0K461"/>
<name>A0A1H0K461_9ACTN</name>
<evidence type="ECO:0000313" key="5">
    <source>
        <dbReference type="EMBL" id="SDO50552.1"/>
    </source>
</evidence>
<dbReference type="SMART" id="SM00344">
    <property type="entry name" value="HTH_ASNC"/>
    <property type="match status" value="1"/>
</dbReference>
<dbReference type="EMBL" id="LT629710">
    <property type="protein sequence ID" value="SDO50552.1"/>
    <property type="molecule type" value="Genomic_DNA"/>
</dbReference>
<sequence length="194" mass="20827">MLPSDFLDGFACVLASDPAIIMDMSRSNGASGVDGDPSVAVRNRAPIPLDDVSKAIIEQLQQDGRRPYATIAAAVGLSEAAVRQRVSRLIGSGVVQIVAVTDPLQVGFSRQAMIGIKAEGNLEPVVAALTAMDEVDYVVITAGSFDILAEVVCEDDDHLLSLLNQRIRTIDGVRSTESFMYLKLSKQTYTWGTR</sequence>
<dbReference type="PANTHER" id="PTHR30154">
    <property type="entry name" value="LEUCINE-RESPONSIVE REGULATORY PROTEIN"/>
    <property type="match status" value="1"/>
</dbReference>
<gene>
    <name evidence="5" type="ORF">SAMN04515671_1152</name>
</gene>
<dbReference type="InterPro" id="IPR000485">
    <property type="entry name" value="AsnC-type_HTH_dom"/>
</dbReference>
<reference evidence="5 6" key="1">
    <citation type="submission" date="2016-10" db="EMBL/GenBank/DDBJ databases">
        <authorList>
            <person name="de Groot N.N."/>
        </authorList>
    </citation>
    <scope>NUCLEOTIDE SEQUENCE [LARGE SCALE GENOMIC DNA]</scope>
    <source>
        <strain evidence="6">P4-7,KCTC 19426,CECT 7604</strain>
    </source>
</reference>
<evidence type="ECO:0000256" key="2">
    <source>
        <dbReference type="ARBA" id="ARBA00023125"/>
    </source>
</evidence>
<evidence type="ECO:0000256" key="1">
    <source>
        <dbReference type="ARBA" id="ARBA00023015"/>
    </source>
</evidence>
<keyword evidence="2" id="KW-0238">DNA-binding</keyword>
<dbReference type="PRINTS" id="PR00033">
    <property type="entry name" value="HTHASNC"/>
</dbReference>
<proteinExistence type="predicted"/>
<dbReference type="GO" id="GO:0043565">
    <property type="term" value="F:sequence-specific DNA binding"/>
    <property type="evidence" value="ECO:0007669"/>
    <property type="project" value="InterPro"/>
</dbReference>
<dbReference type="InterPro" id="IPR036390">
    <property type="entry name" value="WH_DNA-bd_sf"/>
</dbReference>
<dbReference type="InterPro" id="IPR011008">
    <property type="entry name" value="Dimeric_a/b-barrel"/>
</dbReference>
<dbReference type="Gene3D" id="1.10.10.10">
    <property type="entry name" value="Winged helix-like DNA-binding domain superfamily/Winged helix DNA-binding domain"/>
    <property type="match status" value="1"/>
</dbReference>
<dbReference type="SUPFAM" id="SSF54909">
    <property type="entry name" value="Dimeric alpha+beta barrel"/>
    <property type="match status" value="1"/>
</dbReference>
<dbReference type="PROSITE" id="PS50956">
    <property type="entry name" value="HTH_ASNC_2"/>
    <property type="match status" value="1"/>
</dbReference>
<evidence type="ECO:0000259" key="4">
    <source>
        <dbReference type="PROSITE" id="PS50956"/>
    </source>
</evidence>
<accession>A0A1H0K461</accession>
<dbReference type="InterPro" id="IPR036388">
    <property type="entry name" value="WH-like_DNA-bd_sf"/>
</dbReference>
<dbReference type="GO" id="GO:0043200">
    <property type="term" value="P:response to amino acid"/>
    <property type="evidence" value="ECO:0007669"/>
    <property type="project" value="TreeGrafter"/>
</dbReference>
<organism evidence="5 6">
    <name type="scientific">Nakamurella panacisegetis</name>
    <dbReference type="NCBI Taxonomy" id="1090615"/>
    <lineage>
        <taxon>Bacteria</taxon>
        <taxon>Bacillati</taxon>
        <taxon>Actinomycetota</taxon>
        <taxon>Actinomycetes</taxon>
        <taxon>Nakamurellales</taxon>
        <taxon>Nakamurellaceae</taxon>
        <taxon>Nakamurella</taxon>
    </lineage>
</organism>